<accession>G2YL45</accession>
<sequence length="52" mass="5801">MISIYIISVPISISISISILLPNQPINKPYQTSNIKTFQYNTSTSTITKAQK</sequence>
<evidence type="ECO:0000313" key="1">
    <source>
        <dbReference type="EMBL" id="CCD52343.1"/>
    </source>
</evidence>
<dbReference type="AlphaFoldDB" id="G2YL45"/>
<name>G2YL45_BOTF4</name>
<dbReference type="Proteomes" id="UP000008177">
    <property type="component" value="Unplaced contigs"/>
</dbReference>
<dbReference type="EMBL" id="FQ790342">
    <property type="protein sequence ID" value="CCD52343.1"/>
    <property type="molecule type" value="Genomic_DNA"/>
</dbReference>
<reference evidence="2" key="1">
    <citation type="journal article" date="2011" name="PLoS Genet.">
        <title>Genomic analysis of the necrotrophic fungal pathogens Sclerotinia sclerotiorum and Botrytis cinerea.</title>
        <authorList>
            <person name="Amselem J."/>
            <person name="Cuomo C.A."/>
            <person name="van Kan J.A."/>
            <person name="Viaud M."/>
            <person name="Benito E.P."/>
            <person name="Couloux A."/>
            <person name="Coutinho P.M."/>
            <person name="de Vries R.P."/>
            <person name="Dyer P.S."/>
            <person name="Fillinger S."/>
            <person name="Fournier E."/>
            <person name="Gout L."/>
            <person name="Hahn M."/>
            <person name="Kohn L."/>
            <person name="Lapalu N."/>
            <person name="Plummer K.M."/>
            <person name="Pradier J.M."/>
            <person name="Quevillon E."/>
            <person name="Sharon A."/>
            <person name="Simon A."/>
            <person name="ten Have A."/>
            <person name="Tudzynski B."/>
            <person name="Tudzynski P."/>
            <person name="Wincker P."/>
            <person name="Andrew M."/>
            <person name="Anthouard V."/>
            <person name="Beever R.E."/>
            <person name="Beffa R."/>
            <person name="Benoit I."/>
            <person name="Bouzid O."/>
            <person name="Brault B."/>
            <person name="Chen Z."/>
            <person name="Choquer M."/>
            <person name="Collemare J."/>
            <person name="Cotton P."/>
            <person name="Danchin E.G."/>
            <person name="Da Silva C."/>
            <person name="Gautier A."/>
            <person name="Giraud C."/>
            <person name="Giraud T."/>
            <person name="Gonzalez C."/>
            <person name="Grossetete S."/>
            <person name="Guldener U."/>
            <person name="Henrissat B."/>
            <person name="Howlett B.J."/>
            <person name="Kodira C."/>
            <person name="Kretschmer M."/>
            <person name="Lappartient A."/>
            <person name="Leroch M."/>
            <person name="Levis C."/>
            <person name="Mauceli E."/>
            <person name="Neuveglise C."/>
            <person name="Oeser B."/>
            <person name="Pearson M."/>
            <person name="Poulain J."/>
            <person name="Poussereau N."/>
            <person name="Quesneville H."/>
            <person name="Rascle C."/>
            <person name="Schumacher J."/>
            <person name="Segurens B."/>
            <person name="Sexton A."/>
            <person name="Silva E."/>
            <person name="Sirven C."/>
            <person name="Soanes D.M."/>
            <person name="Talbot N.J."/>
            <person name="Templeton M."/>
            <person name="Yandava C."/>
            <person name="Yarden O."/>
            <person name="Zeng Q."/>
            <person name="Rollins J.A."/>
            <person name="Lebrun M.H."/>
            <person name="Dickman M."/>
        </authorList>
    </citation>
    <scope>NUCLEOTIDE SEQUENCE [LARGE SCALE GENOMIC DNA]</scope>
    <source>
        <strain evidence="2">T4</strain>
    </source>
</reference>
<dbReference type="HOGENOM" id="CLU_3087003_0_0_1"/>
<proteinExistence type="predicted"/>
<protein>
    <submittedName>
        <fullName evidence="1">Uncharacterized protein</fullName>
    </submittedName>
</protein>
<organism evidence="1 2">
    <name type="scientific">Botryotinia fuckeliana (strain T4)</name>
    <name type="common">Noble rot fungus</name>
    <name type="synonym">Botrytis cinerea</name>
    <dbReference type="NCBI Taxonomy" id="999810"/>
    <lineage>
        <taxon>Eukaryota</taxon>
        <taxon>Fungi</taxon>
        <taxon>Dikarya</taxon>
        <taxon>Ascomycota</taxon>
        <taxon>Pezizomycotina</taxon>
        <taxon>Leotiomycetes</taxon>
        <taxon>Helotiales</taxon>
        <taxon>Sclerotiniaceae</taxon>
        <taxon>Botrytis</taxon>
    </lineage>
</organism>
<evidence type="ECO:0000313" key="2">
    <source>
        <dbReference type="Proteomes" id="UP000008177"/>
    </source>
</evidence>
<dbReference type="InParanoid" id="G2YL45"/>
<gene>
    <name evidence="1" type="ORF">BofuT4_P078580.1</name>
</gene>